<comment type="caution">
    <text evidence="2">The sequence shown here is derived from an EMBL/GenBank/DDBJ whole genome shotgun (WGS) entry which is preliminary data.</text>
</comment>
<dbReference type="EMBL" id="NFZS01000004">
    <property type="protein sequence ID" value="RAO75906.1"/>
    <property type="molecule type" value="Genomic_DNA"/>
</dbReference>
<gene>
    <name evidence="2" type="ORF">CA260_17930</name>
</gene>
<evidence type="ECO:0000313" key="3">
    <source>
        <dbReference type="Proteomes" id="UP000248926"/>
    </source>
</evidence>
<keyword evidence="1" id="KW-0812">Transmembrane</keyword>
<protein>
    <submittedName>
        <fullName evidence="2">Uncharacterized protein</fullName>
    </submittedName>
</protein>
<name>A0A328P4F5_9GAMM</name>
<keyword evidence="1" id="KW-0472">Membrane</keyword>
<feature type="transmembrane region" description="Helical" evidence="1">
    <location>
        <begin position="77"/>
        <end position="95"/>
    </location>
</feature>
<proteinExistence type="predicted"/>
<feature type="transmembrane region" description="Helical" evidence="1">
    <location>
        <begin position="46"/>
        <end position="65"/>
    </location>
</feature>
<dbReference type="AlphaFoldDB" id="A0A328P4F5"/>
<dbReference type="Proteomes" id="UP000248926">
    <property type="component" value="Unassembled WGS sequence"/>
</dbReference>
<reference evidence="2 3" key="1">
    <citation type="journal article" date="2018" name="Genet. Mol. Biol.">
        <title>The genome sequence of Dyella jiangningensis FCAV SCS01 from a lignocellulose-decomposing microbial consortium metagenome reveals potential for biotechnological applications.</title>
        <authorList>
            <person name="Desiderato J.G."/>
            <person name="Alvarenga D.O."/>
            <person name="Constancio M.T.L."/>
            <person name="Alves L.M.C."/>
            <person name="Varani A.M."/>
        </authorList>
    </citation>
    <scope>NUCLEOTIDE SEQUENCE [LARGE SCALE GENOMIC DNA]</scope>
    <source>
        <strain evidence="2 3">FCAV SCS01</strain>
    </source>
</reference>
<keyword evidence="3" id="KW-1185">Reference proteome</keyword>
<keyword evidence="1" id="KW-1133">Transmembrane helix</keyword>
<sequence length="96" mass="10126">MSASRLANLALVLAVTGWLLAFYGVMSQLGDPAPTVPRAAIESQRHVSLTVLLVGVMCLLCSLWLSGRSFVEARKRSLMAATLVAVPAIALVAGLY</sequence>
<evidence type="ECO:0000256" key="1">
    <source>
        <dbReference type="SAM" id="Phobius"/>
    </source>
</evidence>
<accession>A0A328P4F5</accession>
<organism evidence="2 3">
    <name type="scientific">Dyella jiangningensis</name>
    <dbReference type="NCBI Taxonomy" id="1379159"/>
    <lineage>
        <taxon>Bacteria</taxon>
        <taxon>Pseudomonadati</taxon>
        <taxon>Pseudomonadota</taxon>
        <taxon>Gammaproteobacteria</taxon>
        <taxon>Lysobacterales</taxon>
        <taxon>Rhodanobacteraceae</taxon>
        <taxon>Dyella</taxon>
    </lineage>
</organism>
<feature type="transmembrane region" description="Helical" evidence="1">
    <location>
        <begin position="7"/>
        <end position="26"/>
    </location>
</feature>
<evidence type="ECO:0000313" key="2">
    <source>
        <dbReference type="EMBL" id="RAO75906.1"/>
    </source>
</evidence>